<gene>
    <name evidence="2" type="ORF">D9Q98_003438</name>
</gene>
<dbReference type="Pfam" id="PF10294">
    <property type="entry name" value="Methyltransf_16"/>
    <property type="match status" value="1"/>
</dbReference>
<dbReference type="Gene3D" id="3.40.50.150">
    <property type="entry name" value="Vaccinia Virus protein VP39"/>
    <property type="match status" value="1"/>
</dbReference>
<evidence type="ECO:0000256" key="1">
    <source>
        <dbReference type="SAM" id="MobiDB-lite"/>
    </source>
</evidence>
<accession>A0A9D4TT27</accession>
<proteinExistence type="predicted"/>
<dbReference type="CDD" id="cd02440">
    <property type="entry name" value="AdoMet_MTases"/>
    <property type="match status" value="1"/>
</dbReference>
<dbReference type="EMBL" id="SIDB01000004">
    <property type="protein sequence ID" value="KAI3433629.1"/>
    <property type="molecule type" value="Genomic_DNA"/>
</dbReference>
<dbReference type="InterPro" id="IPR038899">
    <property type="entry name" value="METTL22"/>
</dbReference>
<evidence type="ECO:0000313" key="3">
    <source>
        <dbReference type="Proteomes" id="UP001055712"/>
    </source>
</evidence>
<evidence type="ECO:0000313" key="2">
    <source>
        <dbReference type="EMBL" id="KAI3433629.1"/>
    </source>
</evidence>
<dbReference type="GO" id="GO:0008276">
    <property type="term" value="F:protein methyltransferase activity"/>
    <property type="evidence" value="ECO:0007669"/>
    <property type="project" value="InterPro"/>
</dbReference>
<dbReference type="SUPFAM" id="SSF53335">
    <property type="entry name" value="S-adenosyl-L-methionine-dependent methyltransferases"/>
    <property type="match status" value="1"/>
</dbReference>
<reference evidence="2" key="2">
    <citation type="submission" date="2020-11" db="EMBL/GenBank/DDBJ databases">
        <authorList>
            <person name="Cecchin M."/>
            <person name="Marcolungo L."/>
            <person name="Rossato M."/>
            <person name="Girolomoni L."/>
            <person name="Cosentino E."/>
            <person name="Cuine S."/>
            <person name="Li-Beisson Y."/>
            <person name="Delledonne M."/>
            <person name="Ballottari M."/>
        </authorList>
    </citation>
    <scope>NUCLEOTIDE SEQUENCE</scope>
    <source>
        <strain evidence="2">211/11P</strain>
        <tissue evidence="2">Whole cell</tissue>
    </source>
</reference>
<dbReference type="PANTHER" id="PTHR23108">
    <property type="entry name" value="METHYLTRANSFERASE-RELATED"/>
    <property type="match status" value="1"/>
</dbReference>
<keyword evidence="3" id="KW-1185">Reference proteome</keyword>
<dbReference type="GO" id="GO:0005634">
    <property type="term" value="C:nucleus"/>
    <property type="evidence" value="ECO:0007669"/>
    <property type="project" value="TreeGrafter"/>
</dbReference>
<reference evidence="2" key="1">
    <citation type="journal article" date="2019" name="Plant J.">
        <title>Chlorella vulgaris genome assembly and annotation reveals the molecular basis for metabolic acclimation to high light conditions.</title>
        <authorList>
            <person name="Cecchin M."/>
            <person name="Marcolungo L."/>
            <person name="Rossato M."/>
            <person name="Girolomoni L."/>
            <person name="Cosentino E."/>
            <person name="Cuine S."/>
            <person name="Li-Beisson Y."/>
            <person name="Delledonne M."/>
            <person name="Ballottari M."/>
        </authorList>
    </citation>
    <scope>NUCLEOTIDE SEQUENCE</scope>
    <source>
        <strain evidence="2">211/11P</strain>
    </source>
</reference>
<dbReference type="PANTHER" id="PTHR23108:SF0">
    <property type="entry name" value="METHYLTRANSFERASE-LIKE PROTEIN 22"/>
    <property type="match status" value="1"/>
</dbReference>
<protein>
    <submittedName>
        <fullName evidence="2">Uncharacterized protein</fullName>
    </submittedName>
</protein>
<name>A0A9D4TT27_CHLVU</name>
<dbReference type="Proteomes" id="UP001055712">
    <property type="component" value="Unassembled WGS sequence"/>
</dbReference>
<dbReference type="OrthoDB" id="46564at2759"/>
<organism evidence="2 3">
    <name type="scientific">Chlorella vulgaris</name>
    <name type="common">Green alga</name>
    <dbReference type="NCBI Taxonomy" id="3077"/>
    <lineage>
        <taxon>Eukaryota</taxon>
        <taxon>Viridiplantae</taxon>
        <taxon>Chlorophyta</taxon>
        <taxon>core chlorophytes</taxon>
        <taxon>Trebouxiophyceae</taxon>
        <taxon>Chlorellales</taxon>
        <taxon>Chlorellaceae</taxon>
        <taxon>Chlorella clade</taxon>
        <taxon>Chlorella</taxon>
    </lineage>
</organism>
<sequence length="377" mass="40406">MQPHIDADGDLVLQRRRPQPEAAGKGKEEEDLVLSEVHQECLWPPEDAGILTSRFRTMDGTELIRIQHSMATPLSHVGLQVWRGALLLADYMLHPGTSPWLAGCSVLELGAGPGLAGLVLAKLARLVFLTDVGAEVLANTQQNAAINQQGIAATVHVRQLDWLDPPDWLKQEPAGDRRQVLDLEDSCGRAAQPPASPGGSGASWCKWTEADLAALRRLDVLLAADCVYDDRLTDAFMQTAVLLMRYARHASGRPPRLLVALERRIVFTLTEMEARAPAYEYWRSLFKEVQPPQAAGRAARGRAGGEAAAAIAAAESAAAGTGGAAMRAGGTTATAAAGGTGVPLPLIGWRVDVESIPLTICEAPRSEYVELWELALL</sequence>
<dbReference type="InterPro" id="IPR019410">
    <property type="entry name" value="Methyltransf_16"/>
</dbReference>
<dbReference type="AlphaFoldDB" id="A0A9D4TT27"/>
<feature type="region of interest" description="Disordered" evidence="1">
    <location>
        <begin position="1"/>
        <end position="30"/>
    </location>
</feature>
<comment type="caution">
    <text evidence="2">The sequence shown here is derived from an EMBL/GenBank/DDBJ whole genome shotgun (WGS) entry which is preliminary data.</text>
</comment>
<dbReference type="InterPro" id="IPR029063">
    <property type="entry name" value="SAM-dependent_MTases_sf"/>
</dbReference>